<dbReference type="PANTHER" id="PTHR24148:SF73">
    <property type="entry name" value="HET DOMAIN PROTEIN (AFU_ORTHOLOGUE AFUA_8G01020)"/>
    <property type="match status" value="1"/>
</dbReference>
<dbReference type="Proteomes" id="UP000292402">
    <property type="component" value="Unassembled WGS sequence"/>
</dbReference>
<dbReference type="AlphaFoldDB" id="A0A4Q4MPC0"/>
<name>A0A4Q4MPC0_9PLEO</name>
<feature type="domain" description="Heterokaryon incompatibility" evidence="1">
    <location>
        <begin position="63"/>
        <end position="115"/>
    </location>
</feature>
<evidence type="ECO:0000313" key="2">
    <source>
        <dbReference type="EMBL" id="RYN55884.1"/>
    </source>
</evidence>
<evidence type="ECO:0000313" key="3">
    <source>
        <dbReference type="Proteomes" id="UP000292402"/>
    </source>
</evidence>
<evidence type="ECO:0000259" key="1">
    <source>
        <dbReference type="Pfam" id="PF06985"/>
    </source>
</evidence>
<dbReference type="EMBL" id="PDXA01000008">
    <property type="protein sequence ID" value="RYN55884.1"/>
    <property type="molecule type" value="Genomic_DNA"/>
</dbReference>
<gene>
    <name evidence="2" type="ORF">AA0114_g3329</name>
</gene>
<proteinExistence type="predicted"/>
<organism evidence="2 3">
    <name type="scientific">Alternaria tenuissima</name>
    <dbReference type="NCBI Taxonomy" id="119927"/>
    <lineage>
        <taxon>Eukaryota</taxon>
        <taxon>Fungi</taxon>
        <taxon>Dikarya</taxon>
        <taxon>Ascomycota</taxon>
        <taxon>Pezizomycotina</taxon>
        <taxon>Dothideomycetes</taxon>
        <taxon>Pleosporomycetidae</taxon>
        <taxon>Pleosporales</taxon>
        <taxon>Pleosporineae</taxon>
        <taxon>Pleosporaceae</taxon>
        <taxon>Alternaria</taxon>
        <taxon>Alternaria sect. Alternaria</taxon>
        <taxon>Alternaria alternata complex</taxon>
    </lineage>
</organism>
<dbReference type="InterPro" id="IPR052895">
    <property type="entry name" value="HetReg/Transcr_Mod"/>
</dbReference>
<protein>
    <recommendedName>
        <fullName evidence="1">Heterokaryon incompatibility domain-containing protein</fullName>
    </recommendedName>
</protein>
<reference evidence="3" key="1">
    <citation type="journal article" date="2019" name="bioRxiv">
        <title>Genomics, evolutionary history and diagnostics of the Alternaria alternata species group including apple and Asian pear pathotypes.</title>
        <authorList>
            <person name="Armitage A.D."/>
            <person name="Cockerton H.M."/>
            <person name="Sreenivasaprasad S."/>
            <person name="Woodhall J.W."/>
            <person name="Lane C.R."/>
            <person name="Harrison R.J."/>
            <person name="Clarkson J.P."/>
        </authorList>
    </citation>
    <scope>NUCLEOTIDE SEQUENCE [LARGE SCALE GENOMIC DNA]</scope>
    <source>
        <strain evidence="3">FERA 1082</strain>
    </source>
</reference>
<sequence length="120" mass="13892">MARSTRRIARTANVYQYTKLDTKKQQIRLLKLSRPPSAANVLPDRNMIHCELETFDLDTAPEYIALSYTWGDASNNQHIIVGNKAMTIRMNLFDFLYAFRSDDANIRHLWIDQVCSMAPL</sequence>
<dbReference type="PANTHER" id="PTHR24148">
    <property type="entry name" value="ANKYRIN REPEAT DOMAIN-CONTAINING PROTEIN 39 HOMOLOG-RELATED"/>
    <property type="match status" value="1"/>
</dbReference>
<dbReference type="InterPro" id="IPR010730">
    <property type="entry name" value="HET"/>
</dbReference>
<accession>A0A4Q4MPC0</accession>
<dbReference type="Pfam" id="PF06985">
    <property type="entry name" value="HET"/>
    <property type="match status" value="1"/>
</dbReference>
<comment type="caution">
    <text evidence="2">The sequence shown here is derived from an EMBL/GenBank/DDBJ whole genome shotgun (WGS) entry which is preliminary data.</text>
</comment>